<evidence type="ECO:0000313" key="2">
    <source>
        <dbReference type="Proteomes" id="UP000076858"/>
    </source>
</evidence>
<comment type="caution">
    <text evidence="1">The sequence shown here is derived from an EMBL/GenBank/DDBJ whole genome shotgun (WGS) entry which is preliminary data.</text>
</comment>
<protein>
    <submittedName>
        <fullName evidence="1">Uncharacterized protein</fullName>
    </submittedName>
</protein>
<sequence length="62" mass="7307">MTLLGQSQRRDSLNNMHFNGQSFIRIHLLSCQTRSLCFHQPHFLSLTYMSMPIPATFCWKSF</sequence>
<dbReference type="Proteomes" id="UP000076858">
    <property type="component" value="Unassembled WGS sequence"/>
</dbReference>
<accession>A0A162Q5P2</accession>
<proteinExistence type="predicted"/>
<organism evidence="1 2">
    <name type="scientific">Daphnia magna</name>
    <dbReference type="NCBI Taxonomy" id="35525"/>
    <lineage>
        <taxon>Eukaryota</taxon>
        <taxon>Metazoa</taxon>
        <taxon>Ecdysozoa</taxon>
        <taxon>Arthropoda</taxon>
        <taxon>Crustacea</taxon>
        <taxon>Branchiopoda</taxon>
        <taxon>Diplostraca</taxon>
        <taxon>Cladocera</taxon>
        <taxon>Anomopoda</taxon>
        <taxon>Daphniidae</taxon>
        <taxon>Daphnia</taxon>
    </lineage>
</organism>
<keyword evidence="2" id="KW-1185">Reference proteome</keyword>
<dbReference type="AlphaFoldDB" id="A0A162Q5P2"/>
<name>A0A162Q5P2_9CRUS</name>
<dbReference type="EMBL" id="LRGB01000389">
    <property type="protein sequence ID" value="KZS19366.1"/>
    <property type="molecule type" value="Genomic_DNA"/>
</dbReference>
<reference evidence="1 2" key="1">
    <citation type="submission" date="2016-03" db="EMBL/GenBank/DDBJ databases">
        <title>EvidentialGene: Evidence-directed Construction of Genes on Genomes.</title>
        <authorList>
            <person name="Gilbert D.G."/>
            <person name="Choi J.-H."/>
            <person name="Mockaitis K."/>
            <person name="Colbourne J."/>
            <person name="Pfrender M."/>
        </authorList>
    </citation>
    <scope>NUCLEOTIDE SEQUENCE [LARGE SCALE GENOMIC DNA]</scope>
    <source>
        <strain evidence="1 2">Xinb3</strain>
        <tissue evidence="1">Complete organism</tissue>
    </source>
</reference>
<evidence type="ECO:0000313" key="1">
    <source>
        <dbReference type="EMBL" id="KZS19366.1"/>
    </source>
</evidence>
<gene>
    <name evidence="1" type="ORF">APZ42_014278</name>
</gene>